<dbReference type="OrthoDB" id="9796641at2"/>
<comment type="caution">
    <text evidence="1">The sequence shown here is derived from an EMBL/GenBank/DDBJ whole genome shotgun (WGS) entry which is preliminary data.</text>
</comment>
<protein>
    <recommendedName>
        <fullName evidence="3">BrnA antitoxin of type II toxin-antitoxin system</fullName>
    </recommendedName>
</protein>
<dbReference type="AlphaFoldDB" id="A0A2N4U1D8"/>
<evidence type="ECO:0008006" key="3">
    <source>
        <dbReference type="Google" id="ProtNLM"/>
    </source>
</evidence>
<sequence>MPKLKVGHISPTPAEDAEINAAILTDPDTREMTDEDFGRAKIGAPLGNDGKTRITIWVDCSTVTAFKSRAAKQGKGYQTLINETLRAAASKDGGAITEDALRRILREELHQA</sequence>
<dbReference type="Proteomes" id="UP000234190">
    <property type="component" value="Unassembled WGS sequence"/>
</dbReference>
<evidence type="ECO:0000313" key="1">
    <source>
        <dbReference type="EMBL" id="PLC48820.1"/>
    </source>
</evidence>
<reference evidence="1 2" key="1">
    <citation type="submission" date="2017-10" db="EMBL/GenBank/DDBJ databases">
        <title>Two draft genome sequences of Pusillimonas sp. strains isolated from a nitrate- and radionuclide-contaminated groundwater in Russia.</title>
        <authorList>
            <person name="Grouzdev D.S."/>
            <person name="Tourova T.P."/>
            <person name="Goeva M.A."/>
            <person name="Babich T.L."/>
            <person name="Sokolova D.S."/>
            <person name="Abdullin R."/>
            <person name="Poltaraus A.B."/>
            <person name="Toshchakov S.V."/>
            <person name="Nazina T.N."/>
        </authorList>
    </citation>
    <scope>NUCLEOTIDE SEQUENCE [LARGE SCALE GENOMIC DNA]</scope>
    <source>
        <strain evidence="1 2">JR1/69-3-13</strain>
    </source>
</reference>
<dbReference type="EMBL" id="PDNW01000015">
    <property type="protein sequence ID" value="PLC48820.1"/>
    <property type="molecule type" value="Genomic_DNA"/>
</dbReference>
<dbReference type="Pfam" id="PF14384">
    <property type="entry name" value="BrnA_antitoxin"/>
    <property type="match status" value="1"/>
</dbReference>
<keyword evidence="2" id="KW-1185">Reference proteome</keyword>
<proteinExistence type="predicted"/>
<accession>A0A2N4U1D8</accession>
<name>A0A2N4U1D8_9BURK</name>
<evidence type="ECO:0000313" key="2">
    <source>
        <dbReference type="Proteomes" id="UP000234190"/>
    </source>
</evidence>
<organism evidence="1 2">
    <name type="scientific">Pollutimonas subterranea</name>
    <dbReference type="NCBI Taxonomy" id="2045210"/>
    <lineage>
        <taxon>Bacteria</taxon>
        <taxon>Pseudomonadati</taxon>
        <taxon>Pseudomonadota</taxon>
        <taxon>Betaproteobacteria</taxon>
        <taxon>Burkholderiales</taxon>
        <taxon>Alcaligenaceae</taxon>
        <taxon>Pollutimonas</taxon>
    </lineage>
</organism>
<dbReference type="RefSeq" id="WP_102074952.1">
    <property type="nucleotide sequence ID" value="NZ_PDNW01000015.1"/>
</dbReference>
<gene>
    <name evidence="1" type="ORF">CR159_15880</name>
</gene>
<dbReference type="InterPro" id="IPR025528">
    <property type="entry name" value="BrnA_antitoxin"/>
</dbReference>